<reference evidence="1 2" key="1">
    <citation type="submission" date="2017-03" db="EMBL/GenBank/DDBJ databases">
        <title>Genomes of endolithic fungi from Antarctica.</title>
        <authorList>
            <person name="Coleine C."/>
            <person name="Masonjones S."/>
            <person name="Stajich J.E."/>
        </authorList>
    </citation>
    <scope>NUCLEOTIDE SEQUENCE [LARGE SCALE GENOMIC DNA]</scope>
    <source>
        <strain evidence="1 2">CCFEE 6315</strain>
    </source>
</reference>
<evidence type="ECO:0000313" key="1">
    <source>
        <dbReference type="EMBL" id="TKA23482.1"/>
    </source>
</evidence>
<evidence type="ECO:0000313" key="2">
    <source>
        <dbReference type="Proteomes" id="UP000308549"/>
    </source>
</evidence>
<dbReference type="AlphaFoldDB" id="A0A4U0TNX8"/>
<keyword evidence="2" id="KW-1185">Reference proteome</keyword>
<proteinExistence type="predicted"/>
<dbReference type="Proteomes" id="UP000308549">
    <property type="component" value="Unassembled WGS sequence"/>
</dbReference>
<accession>A0A4U0TNX8</accession>
<protein>
    <submittedName>
        <fullName evidence="1">Uncharacterized protein</fullName>
    </submittedName>
</protein>
<dbReference type="OrthoDB" id="3938544at2759"/>
<comment type="caution">
    <text evidence="1">The sequence shown here is derived from an EMBL/GenBank/DDBJ whole genome shotgun (WGS) entry which is preliminary data.</text>
</comment>
<name>A0A4U0TNX8_9PEZI</name>
<organism evidence="1 2">
    <name type="scientific">Salinomyces thailandicus</name>
    <dbReference type="NCBI Taxonomy" id="706561"/>
    <lineage>
        <taxon>Eukaryota</taxon>
        <taxon>Fungi</taxon>
        <taxon>Dikarya</taxon>
        <taxon>Ascomycota</taxon>
        <taxon>Pezizomycotina</taxon>
        <taxon>Dothideomycetes</taxon>
        <taxon>Dothideomycetidae</taxon>
        <taxon>Mycosphaerellales</taxon>
        <taxon>Teratosphaeriaceae</taxon>
        <taxon>Salinomyces</taxon>
    </lineage>
</organism>
<dbReference type="EMBL" id="NAJL01000055">
    <property type="protein sequence ID" value="TKA23482.1"/>
    <property type="molecule type" value="Genomic_DNA"/>
</dbReference>
<gene>
    <name evidence="1" type="ORF">B0A50_07509</name>
</gene>
<sequence length="146" mass="16179">MADSADGLFAIEVDTDDYAETAAADTPTVSRTFQSETAFQAQKASYTAKIDDGDIHAQLIQELESQTRQSEAASKLVRGNSKVKLSKKETVLLGYAVGELYYLRNFQKGLEVCEWVLAEFEMDGRGRAGVEKWRERFEGRVRSAGG</sequence>